<gene>
    <name evidence="4" type="ORF">TSPGSL018_11593</name>
</gene>
<reference evidence="4" key="1">
    <citation type="submission" date="2014-05" db="EMBL/GenBank/DDBJ databases">
        <title>The transcriptome of the halophilic microalga Tetraselmis sp. GSL018 isolated from the Great Salt Lake, Utah.</title>
        <authorList>
            <person name="Jinkerson R.E."/>
            <person name="D'Adamo S."/>
            <person name="Posewitz M.C."/>
        </authorList>
    </citation>
    <scope>NUCLEOTIDE SEQUENCE</scope>
    <source>
        <strain evidence="4">GSL018</strain>
    </source>
</reference>
<dbReference type="PANTHER" id="PTHR31913:SF0">
    <property type="entry name" value="VACUOLAR IMPORT AND DEGRADATION PROTEIN 27"/>
    <property type="match status" value="1"/>
</dbReference>
<feature type="compositionally biased region" description="Polar residues" evidence="1">
    <location>
        <begin position="1"/>
        <end position="11"/>
    </location>
</feature>
<dbReference type="PANTHER" id="PTHR31913">
    <property type="entry name" value="VACUOLAR IMPORT AND DEGRADATION PROTEIN 27"/>
    <property type="match status" value="1"/>
</dbReference>
<dbReference type="GO" id="GO:0005737">
    <property type="term" value="C:cytoplasm"/>
    <property type="evidence" value="ECO:0007669"/>
    <property type="project" value="TreeGrafter"/>
</dbReference>
<name>A0A061R5J7_9CHLO</name>
<accession>A0A061R5J7</accession>
<dbReference type="SUPFAM" id="SSF50978">
    <property type="entry name" value="WD40 repeat-like"/>
    <property type="match status" value="1"/>
</dbReference>
<feature type="region of interest" description="Disordered" evidence="1">
    <location>
        <begin position="1"/>
        <end position="25"/>
    </location>
</feature>
<dbReference type="InterPro" id="IPR040458">
    <property type="entry name" value="Vid27"/>
</dbReference>
<dbReference type="Pfam" id="PF23581">
    <property type="entry name" value="DUF7135"/>
    <property type="match status" value="1"/>
</dbReference>
<evidence type="ECO:0000256" key="1">
    <source>
        <dbReference type="SAM" id="MobiDB-lite"/>
    </source>
</evidence>
<sequence>MGAEQSTTGVSNADEDEKTMEFTQSPSYQAGAGVKLYKYQRAHGQSNWILVTTVAHPNFYDLDEDSASGLPKWHLEIDESEVDHKVSAELSLTGNPADRRVTFLAGDDVWALKFPTAETYAEFYETFNAKLFENTYGIQHDEDAEFKIFGADFSSWARGQDGEGADWTTDQMKTEEATPSKTPSRTKGREVAHVDDDPISQVKIGANDNSFLVRGNQISVLKNVHGGVEFKGANFHVTPAKGDFVTPSKIMLSHGERYMNMLSPTLKTGVYHTDIETGKVVSEWRFEKDGVDVPMKDIVNDDKSAQMDNRDTFLGLDSSRLCRWDMRDPHGVVQDLSSPAVCAFKSGKDYAGRPRFSCMATSGEGYTVVGSEDGTVRLYNNTDKGLNRASTAFPSLGAAVTSVDVTYDAEWIVATTDTYLMIIKTTFTDSKSGKVSHGFKGRMGKSACAPRLLRLKPEDWQAAGRGAKLEKGKFTWVTEQGKQERWIVACCGNFSVLWNFTAVKQNRASDSVSHGGLATCTTYHTIPKDENIVDSVFLHDRYGGGGNDSSLVVATRKYLWACADEDDDSDEGDSL</sequence>
<dbReference type="AlphaFoldDB" id="A0A061R5J7"/>
<dbReference type="InterPro" id="IPR036322">
    <property type="entry name" value="WD40_repeat_dom_sf"/>
</dbReference>
<dbReference type="Gene3D" id="2.130.10.10">
    <property type="entry name" value="YVTN repeat-like/Quinoprotein amine dehydrogenase"/>
    <property type="match status" value="1"/>
</dbReference>
<dbReference type="InterPro" id="IPR015943">
    <property type="entry name" value="WD40/YVTN_repeat-like_dom_sf"/>
</dbReference>
<dbReference type="Pfam" id="PF08553">
    <property type="entry name" value="VID27"/>
    <property type="match status" value="1"/>
</dbReference>
<proteinExistence type="predicted"/>
<feature type="domain" description="DUF7135" evidence="3">
    <location>
        <begin position="32"/>
        <end position="150"/>
    </location>
</feature>
<evidence type="ECO:0000313" key="4">
    <source>
        <dbReference type="EMBL" id="JAC67258.1"/>
    </source>
</evidence>
<organism evidence="4">
    <name type="scientific">Tetraselmis sp. GSL018</name>
    <dbReference type="NCBI Taxonomy" id="582737"/>
    <lineage>
        <taxon>Eukaryota</taxon>
        <taxon>Viridiplantae</taxon>
        <taxon>Chlorophyta</taxon>
        <taxon>core chlorophytes</taxon>
        <taxon>Chlorodendrophyceae</taxon>
        <taxon>Chlorodendrales</taxon>
        <taxon>Chlorodendraceae</taxon>
        <taxon>Tetraselmis</taxon>
    </lineage>
</organism>
<evidence type="ECO:0000259" key="3">
    <source>
        <dbReference type="Pfam" id="PF23581"/>
    </source>
</evidence>
<protein>
    <submittedName>
        <fullName evidence="4">Protein cypro4</fullName>
    </submittedName>
</protein>
<dbReference type="InterPro" id="IPR055559">
    <property type="entry name" value="CYPRO4_DUF7135"/>
</dbReference>
<dbReference type="GO" id="GO:0005634">
    <property type="term" value="C:nucleus"/>
    <property type="evidence" value="ECO:0007669"/>
    <property type="project" value="TreeGrafter"/>
</dbReference>
<feature type="region of interest" description="Disordered" evidence="1">
    <location>
        <begin position="161"/>
        <end position="192"/>
    </location>
</feature>
<evidence type="ECO:0000259" key="2">
    <source>
        <dbReference type="Pfam" id="PF08553"/>
    </source>
</evidence>
<dbReference type="EMBL" id="GBEZ01019278">
    <property type="protein sequence ID" value="JAC67258.1"/>
    <property type="molecule type" value="Transcribed_RNA"/>
</dbReference>
<feature type="domain" description="Vacuolar import/degradation Vid27 C-terminal" evidence="2">
    <location>
        <begin position="204"/>
        <end position="509"/>
    </location>
</feature>
<dbReference type="InterPro" id="IPR013863">
    <property type="entry name" value="VID27_C"/>
</dbReference>